<gene>
    <name evidence="9" type="ORF">RHSIM_Rhsim08G0234100</name>
</gene>
<evidence type="ECO:0000313" key="9">
    <source>
        <dbReference type="EMBL" id="KAF7135639.1"/>
    </source>
</evidence>
<dbReference type="Pfam" id="PF07821">
    <property type="entry name" value="Alpha-amyl_C2"/>
    <property type="match status" value="1"/>
</dbReference>
<dbReference type="InterPro" id="IPR013780">
    <property type="entry name" value="Glyco_hydro_b"/>
</dbReference>
<organism evidence="9 10">
    <name type="scientific">Rhododendron simsii</name>
    <name type="common">Sims's rhododendron</name>
    <dbReference type="NCBI Taxonomy" id="118357"/>
    <lineage>
        <taxon>Eukaryota</taxon>
        <taxon>Viridiplantae</taxon>
        <taxon>Streptophyta</taxon>
        <taxon>Embryophyta</taxon>
        <taxon>Tracheophyta</taxon>
        <taxon>Spermatophyta</taxon>
        <taxon>Magnoliopsida</taxon>
        <taxon>eudicotyledons</taxon>
        <taxon>Gunneridae</taxon>
        <taxon>Pentapetalae</taxon>
        <taxon>asterids</taxon>
        <taxon>Ericales</taxon>
        <taxon>Ericaceae</taxon>
        <taxon>Ericoideae</taxon>
        <taxon>Rhodoreae</taxon>
        <taxon>Rhododendron</taxon>
    </lineage>
</organism>
<evidence type="ECO:0000259" key="8">
    <source>
        <dbReference type="SMART" id="SM00810"/>
    </source>
</evidence>
<evidence type="ECO:0000256" key="4">
    <source>
        <dbReference type="ARBA" id="ARBA00012595"/>
    </source>
</evidence>
<evidence type="ECO:0000256" key="7">
    <source>
        <dbReference type="ARBA" id="ARBA00023295"/>
    </source>
</evidence>
<sequence length="171" mass="19203">MANTSPNFAVGEYWKFFTYGPDNKITNNMDEHRQQLVQWVQDAGGVVTAFDFTTKGVLHAAFQGEWSRLKDANGQPLGMIGVLPQNAFYDHFFQWGIKDELVYFSTLRRNKGISETSKVQILAADSGLYVAKIDEKIIVKIGPNDGQGNLIPPDYQLVHSGLDYAVWEKNA</sequence>
<evidence type="ECO:0000256" key="2">
    <source>
        <dbReference type="ARBA" id="ARBA00001913"/>
    </source>
</evidence>
<keyword evidence="6" id="KW-0119">Carbohydrate metabolism</keyword>
<dbReference type="SUPFAM" id="SSF51011">
    <property type="entry name" value="Glycosyl hydrolase domain"/>
    <property type="match status" value="1"/>
</dbReference>
<keyword evidence="5" id="KW-0378">Hydrolase</keyword>
<comment type="caution">
    <text evidence="9">The sequence shown here is derived from an EMBL/GenBank/DDBJ whole genome shotgun (WGS) entry which is preliminary data.</text>
</comment>
<dbReference type="OrthoDB" id="550577at2759"/>
<feature type="domain" description="Alpha-amylase C-terminal beta-sheet" evidence="8">
    <location>
        <begin position="108"/>
        <end position="169"/>
    </location>
</feature>
<dbReference type="EMBL" id="WJXA01000008">
    <property type="protein sequence ID" value="KAF7135639.1"/>
    <property type="molecule type" value="Genomic_DNA"/>
</dbReference>
<accession>A0A834LIQ7</accession>
<keyword evidence="10" id="KW-1185">Reference proteome</keyword>
<keyword evidence="7" id="KW-0326">Glycosidase</keyword>
<comment type="cofactor">
    <cofactor evidence="2">
        <name>Ca(2+)</name>
        <dbReference type="ChEBI" id="CHEBI:29108"/>
    </cofactor>
</comment>
<comment type="similarity">
    <text evidence="3">Belongs to the glycosyl hydrolase 13 family.</text>
</comment>
<dbReference type="GO" id="GO:0005509">
    <property type="term" value="F:calcium ion binding"/>
    <property type="evidence" value="ECO:0007669"/>
    <property type="project" value="InterPro"/>
</dbReference>
<evidence type="ECO:0000313" key="10">
    <source>
        <dbReference type="Proteomes" id="UP000626092"/>
    </source>
</evidence>
<proteinExistence type="inferred from homology"/>
<reference evidence="9" key="1">
    <citation type="submission" date="2019-11" db="EMBL/GenBank/DDBJ databases">
        <authorList>
            <person name="Liu Y."/>
            <person name="Hou J."/>
            <person name="Li T.-Q."/>
            <person name="Guan C.-H."/>
            <person name="Wu X."/>
            <person name="Wu H.-Z."/>
            <person name="Ling F."/>
            <person name="Zhang R."/>
            <person name="Shi X.-G."/>
            <person name="Ren J.-P."/>
            <person name="Chen E.-F."/>
            <person name="Sun J.-M."/>
        </authorList>
    </citation>
    <scope>NUCLEOTIDE SEQUENCE</scope>
    <source>
        <strain evidence="9">Adult_tree_wgs_1</strain>
        <tissue evidence="9">Leaves</tissue>
    </source>
</reference>
<dbReference type="Gene3D" id="3.20.20.80">
    <property type="entry name" value="Glycosidases"/>
    <property type="match status" value="1"/>
</dbReference>
<dbReference type="InterPro" id="IPR012850">
    <property type="entry name" value="A-amylase_bs_C"/>
</dbReference>
<dbReference type="AlphaFoldDB" id="A0A834LIQ7"/>
<dbReference type="GO" id="GO:0004556">
    <property type="term" value="F:alpha-amylase activity"/>
    <property type="evidence" value="ECO:0007669"/>
    <property type="project" value="UniProtKB-EC"/>
</dbReference>
<dbReference type="PANTHER" id="PTHR43447">
    <property type="entry name" value="ALPHA-AMYLASE"/>
    <property type="match status" value="1"/>
</dbReference>
<evidence type="ECO:0000256" key="5">
    <source>
        <dbReference type="ARBA" id="ARBA00022801"/>
    </source>
</evidence>
<name>A0A834LIQ7_RHOSS</name>
<dbReference type="Gene3D" id="2.60.40.1180">
    <property type="entry name" value="Golgi alpha-mannosidase II"/>
    <property type="match status" value="1"/>
</dbReference>
<evidence type="ECO:0000256" key="1">
    <source>
        <dbReference type="ARBA" id="ARBA00000548"/>
    </source>
</evidence>
<comment type="catalytic activity">
    <reaction evidence="1">
        <text>Endohydrolysis of (1-&gt;4)-alpha-D-glucosidic linkages in polysaccharides containing three or more (1-&gt;4)-alpha-linked D-glucose units.</text>
        <dbReference type="EC" id="3.2.1.1"/>
    </reaction>
</comment>
<dbReference type="EC" id="3.2.1.1" evidence="4"/>
<protein>
    <recommendedName>
        <fullName evidence="4">alpha-amylase</fullName>
        <ecNumber evidence="4">3.2.1.1</ecNumber>
    </recommendedName>
</protein>
<evidence type="ECO:0000256" key="3">
    <source>
        <dbReference type="ARBA" id="ARBA00008061"/>
    </source>
</evidence>
<dbReference type="Proteomes" id="UP000626092">
    <property type="component" value="Unassembled WGS sequence"/>
</dbReference>
<dbReference type="SMART" id="SM00810">
    <property type="entry name" value="Alpha-amyl_C2"/>
    <property type="match status" value="1"/>
</dbReference>
<evidence type="ECO:0000256" key="6">
    <source>
        <dbReference type="ARBA" id="ARBA00023277"/>
    </source>
</evidence>
<dbReference type="GO" id="GO:0005975">
    <property type="term" value="P:carbohydrate metabolic process"/>
    <property type="evidence" value="ECO:0007669"/>
    <property type="project" value="InterPro"/>
</dbReference>